<accession>A0A3L6T0E2</accession>
<dbReference type="SUPFAM" id="SSF81383">
    <property type="entry name" value="F-box domain"/>
    <property type="match status" value="1"/>
</dbReference>
<comment type="caution">
    <text evidence="2">The sequence shown here is derived from an EMBL/GenBank/DDBJ whole genome shotgun (WGS) entry which is preliminary data.</text>
</comment>
<evidence type="ECO:0000313" key="2">
    <source>
        <dbReference type="EMBL" id="RLN30209.1"/>
    </source>
</evidence>
<protein>
    <recommendedName>
        <fullName evidence="1">KIB1-4 beta-propeller domain-containing protein</fullName>
    </recommendedName>
</protein>
<dbReference type="InterPro" id="IPR036047">
    <property type="entry name" value="F-box-like_dom_sf"/>
</dbReference>
<dbReference type="Pfam" id="PF03478">
    <property type="entry name" value="Beta-prop_KIB1-4"/>
    <property type="match status" value="1"/>
</dbReference>
<dbReference type="EMBL" id="PQIB02000003">
    <property type="protein sequence ID" value="RLN30209.1"/>
    <property type="molecule type" value="Genomic_DNA"/>
</dbReference>
<evidence type="ECO:0000313" key="3">
    <source>
        <dbReference type="Proteomes" id="UP000275267"/>
    </source>
</evidence>
<keyword evidence="3" id="KW-1185">Reference proteome</keyword>
<name>A0A3L6T0E2_PANMI</name>
<feature type="domain" description="KIB1-4 beta-propeller" evidence="1">
    <location>
        <begin position="67"/>
        <end position="303"/>
    </location>
</feature>
<organism evidence="2 3">
    <name type="scientific">Panicum miliaceum</name>
    <name type="common">Proso millet</name>
    <name type="synonym">Broomcorn millet</name>
    <dbReference type="NCBI Taxonomy" id="4540"/>
    <lineage>
        <taxon>Eukaryota</taxon>
        <taxon>Viridiplantae</taxon>
        <taxon>Streptophyta</taxon>
        <taxon>Embryophyta</taxon>
        <taxon>Tracheophyta</taxon>
        <taxon>Spermatophyta</taxon>
        <taxon>Magnoliopsida</taxon>
        <taxon>Liliopsida</taxon>
        <taxon>Poales</taxon>
        <taxon>Poaceae</taxon>
        <taxon>PACMAD clade</taxon>
        <taxon>Panicoideae</taxon>
        <taxon>Panicodae</taxon>
        <taxon>Paniceae</taxon>
        <taxon>Panicinae</taxon>
        <taxon>Panicum</taxon>
        <taxon>Panicum sect. Panicum</taxon>
    </lineage>
</organism>
<dbReference type="AlphaFoldDB" id="A0A3L6T0E2"/>
<evidence type="ECO:0000259" key="1">
    <source>
        <dbReference type="Pfam" id="PF03478"/>
    </source>
</evidence>
<dbReference type="STRING" id="4540.A0A3L6T0E2"/>
<dbReference type="PANTHER" id="PTHR33110">
    <property type="entry name" value="F-BOX/KELCH-REPEAT PROTEIN-RELATED"/>
    <property type="match status" value="1"/>
</dbReference>
<dbReference type="Proteomes" id="UP000275267">
    <property type="component" value="Unassembled WGS sequence"/>
</dbReference>
<proteinExistence type="predicted"/>
<dbReference type="InterPro" id="IPR005174">
    <property type="entry name" value="KIB1-4_b-propeller"/>
</dbReference>
<reference evidence="3" key="1">
    <citation type="journal article" date="2019" name="Nat. Commun.">
        <title>The genome of broomcorn millet.</title>
        <authorList>
            <person name="Zou C."/>
            <person name="Miki D."/>
            <person name="Li D."/>
            <person name="Tang Q."/>
            <person name="Xiao L."/>
            <person name="Rajput S."/>
            <person name="Deng P."/>
            <person name="Jia W."/>
            <person name="Huang R."/>
            <person name="Zhang M."/>
            <person name="Sun Y."/>
            <person name="Hu J."/>
            <person name="Fu X."/>
            <person name="Schnable P.S."/>
            <person name="Li F."/>
            <person name="Zhang H."/>
            <person name="Feng B."/>
            <person name="Zhu X."/>
            <person name="Liu R."/>
            <person name="Schnable J.C."/>
            <person name="Zhu J.-K."/>
            <person name="Zhang H."/>
        </authorList>
    </citation>
    <scope>NUCLEOTIDE SEQUENCE [LARGE SCALE GENOMIC DNA]</scope>
</reference>
<gene>
    <name evidence="2" type="ORF">C2845_PM05G35540</name>
</gene>
<sequence length="358" mass="39368">MSCSDLPVDIAAAIADRLTELADLARFRSVCASWRSGSSAHAARRRAPLLLLPTQYHGTVLSRRVWSLADGSLAEVQLPAARGRSFLFASSHSWTLAVSGRDLSATLVHPFTGASLDLPALPFSSHVNHREAVLRELAWDLSPHGVLVSPRKGAFFCRPGDGSWRPVGCSSASISSITYCDGVFYLFDGKTCKATVVDAETLAVAAAIEPPALEMRWPDFKTDLVVSPDELLLVVKSWCWERRHGRFVKAFRADLPPAGGRNPSWSQVGDIGERAVFVDHLRAFCVEANGVNGVRRNCMYLASSTSRMYTVSVLDCSDPAEENLRHENLLNEEGSTLWQYPSWLLPNPSLMTYHVRND</sequence>
<dbReference type="PANTHER" id="PTHR33110:SF64">
    <property type="entry name" value="F-BOX DOMAIN-CONTAINING PROTEIN"/>
    <property type="match status" value="1"/>
</dbReference>
<dbReference type="OrthoDB" id="611099at2759"/>